<name>A0A317T6U9_9CHLB</name>
<dbReference type="SUPFAM" id="SSF53448">
    <property type="entry name" value="Nucleotide-diphospho-sugar transferases"/>
    <property type="match status" value="1"/>
</dbReference>
<dbReference type="Pfam" id="PF00535">
    <property type="entry name" value="Glycos_transf_2"/>
    <property type="match status" value="1"/>
</dbReference>
<dbReference type="GO" id="GO:0016758">
    <property type="term" value="F:hexosyltransferase activity"/>
    <property type="evidence" value="ECO:0007669"/>
    <property type="project" value="UniProtKB-ARBA"/>
</dbReference>
<dbReference type="PANTHER" id="PTHR22916">
    <property type="entry name" value="GLYCOSYLTRANSFERASE"/>
    <property type="match status" value="1"/>
</dbReference>
<dbReference type="InterPro" id="IPR029044">
    <property type="entry name" value="Nucleotide-diphossugar_trans"/>
</dbReference>
<dbReference type="PANTHER" id="PTHR22916:SF3">
    <property type="entry name" value="UDP-GLCNAC:BETAGAL BETA-1,3-N-ACETYLGLUCOSAMINYLTRANSFERASE-LIKE PROTEIN 1"/>
    <property type="match status" value="1"/>
</dbReference>
<reference evidence="3" key="1">
    <citation type="submission" date="2017-10" db="EMBL/GenBank/DDBJ databases">
        <authorList>
            <person name="Gaisin V.A."/>
            <person name="Rysina M.S."/>
            <person name="Grouzdev D.S."/>
        </authorList>
    </citation>
    <scope>NUCLEOTIDE SEQUENCE [LARGE SCALE GENOMIC DNA]</scope>
    <source>
        <strain evidence="3">V1</strain>
    </source>
</reference>
<dbReference type="AlphaFoldDB" id="A0A317T6U9"/>
<accession>A0A317T6U9</accession>
<evidence type="ECO:0000313" key="3">
    <source>
        <dbReference type="Proteomes" id="UP000246278"/>
    </source>
</evidence>
<dbReference type="CDD" id="cd00761">
    <property type="entry name" value="Glyco_tranf_GTA_type"/>
    <property type="match status" value="1"/>
</dbReference>
<protein>
    <submittedName>
        <fullName evidence="2">Glycosyl transferase</fullName>
    </submittedName>
</protein>
<dbReference type="Gene3D" id="3.90.550.10">
    <property type="entry name" value="Spore Coat Polysaccharide Biosynthesis Protein SpsA, Chain A"/>
    <property type="match status" value="1"/>
</dbReference>
<sequence length="336" mass="39501">MPKVTVLMPVFNGETYLRGAIESILGQTFSDYEFLIVDDGSTDKSLEIIASYEDPRIRLHANGSNRGTVHALNTGLELAKGEYIARMDCDDISLPHRLEQQVRFMDAHPHIGVCGSGMRHIKGDKLRNFRYQPTSDQELKITLLFNTCFFHPTVIMKKTVLNGALYPDNLIYTQDYNLWTHLAVKTDFANLRQSLLYFREHPAQISHRKAVLQKSNARLIRKLYLQSIVDDFNDEELEIHHQIAETRTGLDLEKTKKWLEHLVDINRQKRVFSPEVFLKEMSRKWWHCCKKNTQYGKETLDIYRSSYLHLHYRPEKLKYLKFYSRSLVRHRNKKSD</sequence>
<evidence type="ECO:0000313" key="2">
    <source>
        <dbReference type="EMBL" id="PWW82344.1"/>
    </source>
</evidence>
<proteinExistence type="predicted"/>
<dbReference type="InterPro" id="IPR001173">
    <property type="entry name" value="Glyco_trans_2-like"/>
</dbReference>
<dbReference type="EMBL" id="PDNZ01000003">
    <property type="protein sequence ID" value="PWW82344.1"/>
    <property type="molecule type" value="Genomic_DNA"/>
</dbReference>
<organism evidence="2 3">
    <name type="scientific">Prosthecochloris marina</name>
    <dbReference type="NCBI Taxonomy" id="2017681"/>
    <lineage>
        <taxon>Bacteria</taxon>
        <taxon>Pseudomonadati</taxon>
        <taxon>Chlorobiota</taxon>
        <taxon>Chlorobiia</taxon>
        <taxon>Chlorobiales</taxon>
        <taxon>Chlorobiaceae</taxon>
        <taxon>Prosthecochloris</taxon>
    </lineage>
</organism>
<dbReference type="OrthoDB" id="9815829at2"/>
<keyword evidence="3" id="KW-1185">Reference proteome</keyword>
<dbReference type="RefSeq" id="WP_110022817.1">
    <property type="nucleotide sequence ID" value="NZ_PDNZ01000003.1"/>
</dbReference>
<comment type="caution">
    <text evidence="2">The sequence shown here is derived from an EMBL/GenBank/DDBJ whole genome shotgun (WGS) entry which is preliminary data.</text>
</comment>
<evidence type="ECO:0000259" key="1">
    <source>
        <dbReference type="Pfam" id="PF00535"/>
    </source>
</evidence>
<keyword evidence="2" id="KW-0808">Transferase</keyword>
<feature type="domain" description="Glycosyltransferase 2-like" evidence="1">
    <location>
        <begin position="5"/>
        <end position="153"/>
    </location>
</feature>
<dbReference type="Proteomes" id="UP000246278">
    <property type="component" value="Unassembled WGS sequence"/>
</dbReference>
<gene>
    <name evidence="2" type="ORF">CR164_04890</name>
</gene>